<name>A0AAD3E799_9CHLO</name>
<protein>
    <recommendedName>
        <fullName evidence="2">UGGT thioredoxin-like domain-containing protein</fullName>
    </recommendedName>
</protein>
<proteinExistence type="predicted"/>
<feature type="region of interest" description="Disordered" evidence="1">
    <location>
        <begin position="1"/>
        <end position="25"/>
    </location>
</feature>
<feature type="compositionally biased region" description="Low complexity" evidence="1">
    <location>
        <begin position="1"/>
        <end position="17"/>
    </location>
</feature>
<dbReference type="GO" id="GO:0003980">
    <property type="term" value="F:UDP-glucose:glycoprotein glucosyltransferase activity"/>
    <property type="evidence" value="ECO:0007669"/>
    <property type="project" value="InterPro"/>
</dbReference>
<dbReference type="GO" id="GO:0036503">
    <property type="term" value="P:ERAD pathway"/>
    <property type="evidence" value="ECO:0007669"/>
    <property type="project" value="TreeGrafter"/>
</dbReference>
<feature type="domain" description="UGGT thioredoxin-like" evidence="2">
    <location>
        <begin position="64"/>
        <end position="168"/>
    </location>
</feature>
<dbReference type="Pfam" id="PF18401">
    <property type="entry name" value="Thioredoxin_13"/>
    <property type="match status" value="1"/>
</dbReference>
<comment type="caution">
    <text evidence="3">The sequence shown here is derived from an EMBL/GenBank/DDBJ whole genome shotgun (WGS) entry which is preliminary data.</text>
</comment>
<evidence type="ECO:0000256" key="1">
    <source>
        <dbReference type="SAM" id="MobiDB-lite"/>
    </source>
</evidence>
<feature type="non-terminal residue" evidence="3">
    <location>
        <position position="1"/>
    </location>
</feature>
<accession>A0AAD3E799</accession>
<dbReference type="PANTHER" id="PTHR11226">
    <property type="entry name" value="UDP-GLUCOSE GLYCOPROTEIN:GLUCOSYLTRANSFERASE"/>
    <property type="match status" value="1"/>
</dbReference>
<evidence type="ECO:0000313" key="3">
    <source>
        <dbReference type="EMBL" id="GFR53071.1"/>
    </source>
</evidence>
<dbReference type="InterPro" id="IPR040694">
    <property type="entry name" value="UGGT_TRXL_2"/>
</dbReference>
<dbReference type="Proteomes" id="UP001054857">
    <property type="component" value="Unassembled WGS sequence"/>
</dbReference>
<dbReference type="EMBL" id="BMAR01000085">
    <property type="protein sequence ID" value="GFR53071.1"/>
    <property type="molecule type" value="Genomic_DNA"/>
</dbReference>
<dbReference type="InterPro" id="IPR009448">
    <property type="entry name" value="UDP-g_GGtrans"/>
</dbReference>
<dbReference type="GO" id="GO:0018279">
    <property type="term" value="P:protein N-linked glycosylation via asparagine"/>
    <property type="evidence" value="ECO:0007669"/>
    <property type="project" value="TreeGrafter"/>
</dbReference>
<dbReference type="PANTHER" id="PTHR11226:SF0">
    <property type="entry name" value="UDP-GLUCOSE:GLYCOPROTEIN GLUCOSYLTRANSFERASE"/>
    <property type="match status" value="1"/>
</dbReference>
<reference evidence="3 4" key="1">
    <citation type="journal article" date="2021" name="Sci. Rep.">
        <title>Genome sequencing of the multicellular alga Astrephomene provides insights into convergent evolution of germ-soma differentiation.</title>
        <authorList>
            <person name="Yamashita S."/>
            <person name="Yamamoto K."/>
            <person name="Matsuzaki R."/>
            <person name="Suzuki S."/>
            <person name="Yamaguchi H."/>
            <person name="Hirooka S."/>
            <person name="Minakuchi Y."/>
            <person name="Miyagishima S."/>
            <person name="Kawachi M."/>
            <person name="Toyoda A."/>
            <person name="Nozaki H."/>
        </authorList>
    </citation>
    <scope>NUCLEOTIDE SEQUENCE [LARGE SCALE GENOMIC DNA]</scope>
    <source>
        <strain evidence="3 4">NIES-4017</strain>
    </source>
</reference>
<gene>
    <name evidence="3" type="ORF">Agub_g15770</name>
</gene>
<sequence length="182" mass="19038">DASAPTPDSSTPDSSSPGEDSLGSGSAAVVKGFRLDVLAARRPGLRGELLTLRDSLRAADDEEAAIKVWQLRDVGLQAAQRILLSSGSSSSDPLALLTEVAQNFPGLVASLSRQLVDPTLRAAVSHAHQYLAAGSNMLLLNGLALDVNNFDYFGFLSLLRSEMRLRDALVGEPAPPAPSSSS</sequence>
<dbReference type="AlphaFoldDB" id="A0AAD3E799"/>
<dbReference type="GO" id="GO:0005783">
    <property type="term" value="C:endoplasmic reticulum"/>
    <property type="evidence" value="ECO:0007669"/>
    <property type="project" value="TreeGrafter"/>
</dbReference>
<feature type="non-terminal residue" evidence="3">
    <location>
        <position position="182"/>
    </location>
</feature>
<evidence type="ECO:0000259" key="2">
    <source>
        <dbReference type="Pfam" id="PF18401"/>
    </source>
</evidence>
<keyword evidence="4" id="KW-1185">Reference proteome</keyword>
<dbReference type="GO" id="GO:0051082">
    <property type="term" value="F:unfolded protein binding"/>
    <property type="evidence" value="ECO:0007669"/>
    <property type="project" value="TreeGrafter"/>
</dbReference>
<organism evidence="3 4">
    <name type="scientific">Astrephomene gubernaculifera</name>
    <dbReference type="NCBI Taxonomy" id="47775"/>
    <lineage>
        <taxon>Eukaryota</taxon>
        <taxon>Viridiplantae</taxon>
        <taxon>Chlorophyta</taxon>
        <taxon>core chlorophytes</taxon>
        <taxon>Chlorophyceae</taxon>
        <taxon>CS clade</taxon>
        <taxon>Chlamydomonadales</taxon>
        <taxon>Astrephomenaceae</taxon>
        <taxon>Astrephomene</taxon>
    </lineage>
</organism>
<evidence type="ECO:0000313" key="4">
    <source>
        <dbReference type="Proteomes" id="UP001054857"/>
    </source>
</evidence>